<feature type="non-terminal residue" evidence="2">
    <location>
        <position position="250"/>
    </location>
</feature>
<evidence type="ECO:0000313" key="2">
    <source>
        <dbReference type="EMBL" id="RAG82411.1"/>
    </source>
</evidence>
<dbReference type="InterPro" id="IPR002397">
    <property type="entry name" value="Cyt_P450_B"/>
</dbReference>
<dbReference type="PANTHER" id="PTHR46696:SF6">
    <property type="entry name" value="P450, PUTATIVE (EUROFUNG)-RELATED"/>
    <property type="match status" value="1"/>
</dbReference>
<dbReference type="GO" id="GO:0004497">
    <property type="term" value="F:monooxygenase activity"/>
    <property type="evidence" value="ECO:0007669"/>
    <property type="project" value="InterPro"/>
</dbReference>
<dbReference type="GO" id="GO:0016705">
    <property type="term" value="F:oxidoreductase activity, acting on paired donors, with incorporation or reduction of molecular oxygen"/>
    <property type="evidence" value="ECO:0007669"/>
    <property type="project" value="InterPro"/>
</dbReference>
<keyword evidence="3" id="KW-1185">Reference proteome</keyword>
<dbReference type="GO" id="GO:0020037">
    <property type="term" value="F:heme binding"/>
    <property type="evidence" value="ECO:0007669"/>
    <property type="project" value="InterPro"/>
</dbReference>
<sequence>MTVADMALWVDGPPHELFAEMRGKCPVHWSSGIAGMPGEVGFWSITRAADLETVSRDWKTFSSHLQGSIDITEGDMPEELREMSHLDLINLDPPKHDRLKALFLQGFTAPRIAEHEAKIKEIVTTVLDRLDGRETCDLVSEVSQPIVARVIHSFMGIPEEDDLKWAGHMKRYLGRDDPDLNPGGIEEWAGVFIPQLIEEAMALIEPRRAEPTDDLISILVHAEIDGERLTDEDIVMGILLLFAAGNDSTM</sequence>
<protein>
    <submittedName>
        <fullName evidence="2">Cytochrome P450</fullName>
    </submittedName>
</protein>
<accession>A0A2X0IG71</accession>
<dbReference type="Gene3D" id="1.10.630.10">
    <property type="entry name" value="Cytochrome P450"/>
    <property type="match status" value="1"/>
</dbReference>
<proteinExistence type="inferred from homology"/>
<dbReference type="GO" id="GO:0005506">
    <property type="term" value="F:iron ion binding"/>
    <property type="evidence" value="ECO:0007669"/>
    <property type="project" value="InterPro"/>
</dbReference>
<gene>
    <name evidence="2" type="ORF">DN069_27450</name>
</gene>
<comment type="similarity">
    <text evidence="1">Belongs to the cytochrome P450 family.</text>
</comment>
<name>A0A2X0IG71_9ACTN</name>
<dbReference type="Proteomes" id="UP000248889">
    <property type="component" value="Unassembled WGS sequence"/>
</dbReference>
<dbReference type="PRINTS" id="PR00359">
    <property type="entry name" value="BP450"/>
</dbReference>
<comment type="caution">
    <text evidence="2">The sequence shown here is derived from an EMBL/GenBank/DDBJ whole genome shotgun (WGS) entry which is preliminary data.</text>
</comment>
<organism evidence="2 3">
    <name type="scientific">Streptacidiphilus pinicola</name>
    <dbReference type="NCBI Taxonomy" id="2219663"/>
    <lineage>
        <taxon>Bacteria</taxon>
        <taxon>Bacillati</taxon>
        <taxon>Actinomycetota</taxon>
        <taxon>Actinomycetes</taxon>
        <taxon>Kitasatosporales</taxon>
        <taxon>Streptomycetaceae</taxon>
        <taxon>Streptacidiphilus</taxon>
    </lineage>
</organism>
<reference evidence="2 3" key="1">
    <citation type="submission" date="2018-06" db="EMBL/GenBank/DDBJ databases">
        <title>Streptacidiphilus pinicola sp. nov., isolated from pine grove soil.</title>
        <authorList>
            <person name="Roh S.G."/>
            <person name="Park S."/>
            <person name="Kim M.-K."/>
            <person name="Yun B.-R."/>
            <person name="Park J."/>
            <person name="Kim M.J."/>
            <person name="Kim Y.S."/>
            <person name="Kim S.B."/>
        </authorList>
    </citation>
    <scope>NUCLEOTIDE SEQUENCE [LARGE SCALE GENOMIC DNA]</scope>
    <source>
        <strain evidence="2 3">MMS16-CNU450</strain>
    </source>
</reference>
<dbReference type="PANTHER" id="PTHR46696">
    <property type="entry name" value="P450, PUTATIVE (EUROFUNG)-RELATED"/>
    <property type="match status" value="1"/>
</dbReference>
<dbReference type="InterPro" id="IPR036396">
    <property type="entry name" value="Cyt_P450_sf"/>
</dbReference>
<evidence type="ECO:0000313" key="3">
    <source>
        <dbReference type="Proteomes" id="UP000248889"/>
    </source>
</evidence>
<dbReference type="SUPFAM" id="SSF48264">
    <property type="entry name" value="Cytochrome P450"/>
    <property type="match status" value="1"/>
</dbReference>
<evidence type="ECO:0000256" key="1">
    <source>
        <dbReference type="ARBA" id="ARBA00010617"/>
    </source>
</evidence>
<dbReference type="AlphaFoldDB" id="A0A2X0IG71"/>
<dbReference type="EMBL" id="QKYN01000114">
    <property type="protein sequence ID" value="RAG82411.1"/>
    <property type="molecule type" value="Genomic_DNA"/>
</dbReference>